<sequence>MVSQIAAPAQPEVIYPDCDGQPVANNTIQFRILVEIQQNLDWLFADNPNVFVAGDLFWYPVEGKNTIVNAPDVFVVLGRPKGDRLSYMQWKEAGIPPQIVFEIISPSNTRAEMEKKLLFYDRYGVEEYYIYDPDKNNLQGWLRAEDGLDIITKITDFISPRLKIRFLLGEETLQLYHPNGNPFLTYAEIAQRAEQERQRAEQERQRAEQAEQARKNAIPKLLEMGLSVEQIATALSLSVEEVSIQQLSYTD</sequence>
<dbReference type="CDD" id="cd06260">
    <property type="entry name" value="DUF820-like"/>
    <property type="match status" value="1"/>
</dbReference>
<dbReference type="EMBL" id="CP051206">
    <property type="protein sequence ID" value="QJB44973.1"/>
    <property type="molecule type" value="Genomic_DNA"/>
</dbReference>
<dbReference type="InterPro" id="IPR012296">
    <property type="entry name" value="Nuclease_put_TT1808"/>
</dbReference>
<dbReference type="PANTHER" id="PTHR33352">
    <property type="entry name" value="SLR1095 PROTEIN"/>
    <property type="match status" value="1"/>
</dbReference>
<dbReference type="AlphaFoldDB" id="A0A6H2C0M4"/>
<dbReference type="SUPFAM" id="SSF52980">
    <property type="entry name" value="Restriction endonuclease-like"/>
    <property type="match status" value="1"/>
</dbReference>
<evidence type="ECO:0000259" key="2">
    <source>
        <dbReference type="Pfam" id="PF05685"/>
    </source>
</evidence>
<gene>
    <name evidence="3" type="ORF">HGD76_13095</name>
</gene>
<keyword evidence="1" id="KW-0175">Coiled coil</keyword>
<feature type="coiled-coil region" evidence="1">
    <location>
        <begin position="183"/>
        <end position="217"/>
    </location>
</feature>
<dbReference type="Proteomes" id="UP000502433">
    <property type="component" value="Chromosome"/>
</dbReference>
<dbReference type="Gene3D" id="3.90.1570.10">
    <property type="entry name" value="tt1808, chain A"/>
    <property type="match status" value="1"/>
</dbReference>
<feature type="domain" description="Putative restriction endonuclease" evidence="2">
    <location>
        <begin position="12"/>
        <end position="144"/>
    </location>
</feature>
<dbReference type="InterPro" id="IPR008538">
    <property type="entry name" value="Uma2"/>
</dbReference>
<reference evidence="3 4" key="2">
    <citation type="submission" date="2020-04" db="EMBL/GenBank/DDBJ databases">
        <authorList>
            <person name="Fomenkov A."/>
            <person name="Anton B.P."/>
            <person name="Roberts R.J."/>
        </authorList>
    </citation>
    <scope>NUCLEOTIDE SEQUENCE [LARGE SCALE GENOMIC DNA]</scope>
    <source>
        <strain evidence="3 4">CCAP 1403/13f</strain>
    </source>
</reference>
<accession>A0A6H2C0M4</accession>
<proteinExistence type="predicted"/>
<evidence type="ECO:0000256" key="1">
    <source>
        <dbReference type="SAM" id="Coils"/>
    </source>
</evidence>
<dbReference type="RefSeq" id="WP_015079911.1">
    <property type="nucleotide sequence ID" value="NZ_CP051206.1"/>
</dbReference>
<dbReference type="KEGG" id="dfs:HGD76_13095"/>
<dbReference type="InterPro" id="IPR011335">
    <property type="entry name" value="Restrct_endonuc-II-like"/>
</dbReference>
<organism evidence="3 4">
    <name type="scientific">Dolichospermum flos-aquae CCAP 1403/13F</name>
    <dbReference type="NCBI Taxonomy" id="315271"/>
    <lineage>
        <taxon>Bacteria</taxon>
        <taxon>Bacillati</taxon>
        <taxon>Cyanobacteriota</taxon>
        <taxon>Cyanophyceae</taxon>
        <taxon>Nostocales</taxon>
        <taxon>Aphanizomenonaceae</taxon>
        <taxon>Dolichospermum</taxon>
    </lineage>
</organism>
<name>A0A6H2C0M4_DOLFA</name>
<protein>
    <recommendedName>
        <fullName evidence="2">Putative restriction endonuclease domain-containing protein</fullName>
    </recommendedName>
</protein>
<dbReference type="Pfam" id="PF05685">
    <property type="entry name" value="Uma2"/>
    <property type="match status" value="1"/>
</dbReference>
<evidence type="ECO:0000313" key="4">
    <source>
        <dbReference type="Proteomes" id="UP000502433"/>
    </source>
</evidence>
<dbReference type="PANTHER" id="PTHR33352:SF2">
    <property type="entry name" value="SLL0995 PROTEIN"/>
    <property type="match status" value="1"/>
</dbReference>
<reference evidence="3 4" key="1">
    <citation type="submission" date="2020-04" db="EMBL/GenBank/DDBJ databases">
        <title>Genome-Wide Identification of 5-Methylcytosine Sites in Bacterial Genomes By High-Throughput Sequencing of MspJI Restriction Fragments.</title>
        <authorList>
            <person name="Wu V."/>
        </authorList>
    </citation>
    <scope>NUCLEOTIDE SEQUENCE [LARGE SCALE GENOMIC DNA]</scope>
    <source>
        <strain evidence="3 4">CCAP 1403/13f</strain>
    </source>
</reference>
<evidence type="ECO:0000313" key="3">
    <source>
        <dbReference type="EMBL" id="QJB44973.1"/>
    </source>
</evidence>